<dbReference type="GO" id="GO:0000145">
    <property type="term" value="C:exocyst"/>
    <property type="evidence" value="ECO:0007669"/>
    <property type="project" value="InterPro"/>
</dbReference>
<comment type="function">
    <text evidence="4">Involved in the secretory pathway as part of the exocyst complex which tethers secretory vesicles to the sites of exocytosis. Also plays a role in the assembly of the exocyst.</text>
</comment>
<organism evidence="6 7">
    <name type="scientific">Aulographum hederae CBS 113979</name>
    <dbReference type="NCBI Taxonomy" id="1176131"/>
    <lineage>
        <taxon>Eukaryota</taxon>
        <taxon>Fungi</taxon>
        <taxon>Dikarya</taxon>
        <taxon>Ascomycota</taxon>
        <taxon>Pezizomycotina</taxon>
        <taxon>Dothideomycetes</taxon>
        <taxon>Pleosporomycetidae</taxon>
        <taxon>Aulographales</taxon>
        <taxon>Aulographaceae</taxon>
    </lineage>
</organism>
<dbReference type="InterPro" id="IPR016159">
    <property type="entry name" value="Cullin_repeat-like_dom_sf"/>
</dbReference>
<evidence type="ECO:0000256" key="3">
    <source>
        <dbReference type="ARBA" id="ARBA00022483"/>
    </source>
</evidence>
<comment type="similarity">
    <text evidence="1 4">Belongs to the EXO70 family.</text>
</comment>
<name>A0A6G1HGL7_9PEZI</name>
<dbReference type="Proteomes" id="UP000800041">
    <property type="component" value="Unassembled WGS sequence"/>
</dbReference>
<dbReference type="PANTHER" id="PTHR12542">
    <property type="entry name" value="EXOCYST COMPLEX PROTEIN EXO70"/>
    <property type="match status" value="1"/>
</dbReference>
<dbReference type="Gene3D" id="1.20.1280.170">
    <property type="entry name" value="Exocyst complex component Exo70"/>
    <property type="match status" value="1"/>
</dbReference>
<dbReference type="PANTHER" id="PTHR12542:SF41">
    <property type="entry name" value="EXOCYST COMPLEX COMPONENT 7"/>
    <property type="match status" value="1"/>
</dbReference>
<keyword evidence="3 4" id="KW-0268">Exocytosis</keyword>
<keyword evidence="4" id="KW-0653">Protein transport</keyword>
<reference evidence="6" key="1">
    <citation type="journal article" date="2020" name="Stud. Mycol.">
        <title>101 Dothideomycetes genomes: a test case for predicting lifestyles and emergence of pathogens.</title>
        <authorList>
            <person name="Haridas S."/>
            <person name="Albert R."/>
            <person name="Binder M."/>
            <person name="Bloem J."/>
            <person name="Labutti K."/>
            <person name="Salamov A."/>
            <person name="Andreopoulos B."/>
            <person name="Baker S."/>
            <person name="Barry K."/>
            <person name="Bills G."/>
            <person name="Bluhm B."/>
            <person name="Cannon C."/>
            <person name="Castanera R."/>
            <person name="Culley D."/>
            <person name="Daum C."/>
            <person name="Ezra D."/>
            <person name="Gonzalez J."/>
            <person name="Henrissat B."/>
            <person name="Kuo A."/>
            <person name="Liang C."/>
            <person name="Lipzen A."/>
            <person name="Lutzoni F."/>
            <person name="Magnuson J."/>
            <person name="Mondo S."/>
            <person name="Nolan M."/>
            <person name="Ohm R."/>
            <person name="Pangilinan J."/>
            <person name="Park H.-J."/>
            <person name="Ramirez L."/>
            <person name="Alfaro M."/>
            <person name="Sun H."/>
            <person name="Tritt A."/>
            <person name="Yoshinaga Y."/>
            <person name="Zwiers L.-H."/>
            <person name="Turgeon B."/>
            <person name="Goodwin S."/>
            <person name="Spatafora J."/>
            <person name="Crous P."/>
            <person name="Grigoriev I."/>
        </authorList>
    </citation>
    <scope>NUCLEOTIDE SEQUENCE</scope>
    <source>
        <strain evidence="6">CBS 113979</strain>
    </source>
</reference>
<dbReference type="EMBL" id="ML977137">
    <property type="protein sequence ID" value="KAF1992381.1"/>
    <property type="molecule type" value="Genomic_DNA"/>
</dbReference>
<feature type="domain" description="Exocyst complex subunit Exo70 C-terminal" evidence="5">
    <location>
        <begin position="249"/>
        <end position="629"/>
    </location>
</feature>
<accession>A0A6G1HGL7</accession>
<sequence length="632" mass="70779">MIAPRTRKAAFAEEKAEVEVLGANLEKLKGLTKKIQGSMNRLESSGKSVQEHVAPIYGNTQKLQIANSNVDRILEAIGKIREPLDKGNREEQILRSNPKQVGVTDYIASIDRTTRALAELKKSNLRSNQQAIAELNGLMKTGMTQLQDVFRDILREDARPVEPLHYLTKQLQFPRIPEEKSSRLRTINNHVFASMAQTTDADVRDYPTTKTYAEIRGTYLTASLQNLSSASISTARKMSSDAMYRQGTSGIGTYAAALESMYAAEYENICPIFAREDWTRVCNMTCRSSLNEFSKTLRELNNHIRANLITDCYLAFEIIELVSSLALRLENRGVELKVPMAEALQPTRQTAKESLGALVEDTRAKMQSMMALPSDAGAVSVTAETMVKLQTLTSYLSPLSSILTSLGDGGWSTQSPATSRSHVPTLKSLDVGPDSGKLFANYARDLLEDLYNTLNTKSRAMIKNKSAQGVFMANNIAVIDRMTHSSELQNLLFELTETIDSWRKKAYANYMDAWKDVSTHLLDVQYTSRSVRPQSGGGIDSAAIVKSLSSKDKEAIKEKFKNFNLTFDELITKYKSFKMEREVRQHLAREIARQIEPLYGRFFDRYHEIDKGRGKHVKFDKSQMGTVLAGLS</sequence>
<dbReference type="GO" id="GO:0015031">
    <property type="term" value="P:protein transport"/>
    <property type="evidence" value="ECO:0007669"/>
    <property type="project" value="UniProtKB-KW"/>
</dbReference>
<dbReference type="OrthoDB" id="1922221at2759"/>
<dbReference type="AlphaFoldDB" id="A0A6G1HGL7"/>
<dbReference type="Pfam" id="PF20669">
    <property type="entry name" value="Exo70_N"/>
    <property type="match status" value="1"/>
</dbReference>
<dbReference type="InterPro" id="IPR004140">
    <property type="entry name" value="Exo70"/>
</dbReference>
<protein>
    <recommendedName>
        <fullName evidence="4">Exocyst complex protein EXO70</fullName>
    </recommendedName>
</protein>
<evidence type="ECO:0000313" key="6">
    <source>
        <dbReference type="EMBL" id="KAF1992381.1"/>
    </source>
</evidence>
<dbReference type="SUPFAM" id="SSF74788">
    <property type="entry name" value="Cullin repeat-like"/>
    <property type="match status" value="1"/>
</dbReference>
<evidence type="ECO:0000256" key="4">
    <source>
        <dbReference type="RuleBase" id="RU365026"/>
    </source>
</evidence>
<dbReference type="GO" id="GO:0006887">
    <property type="term" value="P:exocytosis"/>
    <property type="evidence" value="ECO:0007669"/>
    <property type="project" value="UniProtKB-KW"/>
</dbReference>
<dbReference type="GO" id="GO:0005546">
    <property type="term" value="F:phosphatidylinositol-4,5-bisphosphate binding"/>
    <property type="evidence" value="ECO:0007669"/>
    <property type="project" value="InterPro"/>
</dbReference>
<dbReference type="InterPro" id="IPR046364">
    <property type="entry name" value="Exo70_C"/>
</dbReference>
<evidence type="ECO:0000313" key="7">
    <source>
        <dbReference type="Proteomes" id="UP000800041"/>
    </source>
</evidence>
<gene>
    <name evidence="6" type="ORF">K402DRAFT_344623</name>
</gene>
<dbReference type="Pfam" id="PF03081">
    <property type="entry name" value="Exo70_C"/>
    <property type="match status" value="1"/>
</dbReference>
<proteinExistence type="inferred from homology"/>
<keyword evidence="7" id="KW-1185">Reference proteome</keyword>
<evidence type="ECO:0000256" key="2">
    <source>
        <dbReference type="ARBA" id="ARBA00022448"/>
    </source>
</evidence>
<evidence type="ECO:0000259" key="5">
    <source>
        <dbReference type="Pfam" id="PF03081"/>
    </source>
</evidence>
<dbReference type="GO" id="GO:0005935">
    <property type="term" value="C:cellular bud neck"/>
    <property type="evidence" value="ECO:0007669"/>
    <property type="project" value="UniProtKB-SubCell"/>
</dbReference>
<keyword evidence="2 4" id="KW-0813">Transport</keyword>
<evidence type="ECO:0000256" key="1">
    <source>
        <dbReference type="ARBA" id="ARBA00006756"/>
    </source>
</evidence>
<comment type="subcellular location">
    <subcellularLocation>
        <location evidence="4">Bud</location>
    </subcellularLocation>
    <subcellularLocation>
        <location evidence="4">Bud neck</location>
    </subcellularLocation>
</comment>